<dbReference type="InterPro" id="IPR001353">
    <property type="entry name" value="Proteasome_sua/b"/>
</dbReference>
<dbReference type="OrthoDB" id="431557at2759"/>
<organism evidence="2 3">
    <name type="scientific">Vairimorpha apis BRL 01</name>
    <dbReference type="NCBI Taxonomy" id="1037528"/>
    <lineage>
        <taxon>Eukaryota</taxon>
        <taxon>Fungi</taxon>
        <taxon>Fungi incertae sedis</taxon>
        <taxon>Microsporidia</taxon>
        <taxon>Nosematidae</taxon>
        <taxon>Vairimorpha</taxon>
    </lineage>
</organism>
<evidence type="ECO:0000256" key="1">
    <source>
        <dbReference type="ARBA" id="ARBA00022942"/>
    </source>
</evidence>
<dbReference type="GO" id="GO:0019773">
    <property type="term" value="C:proteasome core complex, alpha-subunit complex"/>
    <property type="evidence" value="ECO:0007669"/>
    <property type="project" value="EnsemblFungi"/>
</dbReference>
<evidence type="ECO:0000313" key="2">
    <source>
        <dbReference type="EMBL" id="EQB60186.1"/>
    </source>
</evidence>
<dbReference type="AlphaFoldDB" id="T0M9W3"/>
<name>T0M9W3_9MICR</name>
<dbReference type="InterPro" id="IPR029055">
    <property type="entry name" value="Ntn_hydrolases_N"/>
</dbReference>
<dbReference type="Gene3D" id="3.60.20.10">
    <property type="entry name" value="Glutamine Phosphoribosylpyrophosphate, subunit 1, domain 1"/>
    <property type="match status" value="1"/>
</dbReference>
<reference evidence="2 3" key="1">
    <citation type="journal article" date="2013" name="BMC Genomics">
        <title>Genome sequencing and comparative genomics of honey bee microsporidia, Nosema apis reveal novel insights into host-parasite interactions.</title>
        <authorList>
            <person name="Chen Yp."/>
            <person name="Pettis J.S."/>
            <person name="Zhao Y."/>
            <person name="Liu X."/>
            <person name="Tallon L.J."/>
            <person name="Sadzewicz L.D."/>
            <person name="Li R."/>
            <person name="Zheng H."/>
            <person name="Huang S."/>
            <person name="Zhang X."/>
            <person name="Hamilton M.C."/>
            <person name="Pernal S.F."/>
            <person name="Melathopoulos A.P."/>
            <person name="Yan X."/>
            <person name="Evans J.D."/>
        </authorList>
    </citation>
    <scope>NUCLEOTIDE SEQUENCE [LARGE SCALE GENOMIC DNA]</scope>
    <source>
        <strain evidence="2 3">BRL 01</strain>
    </source>
</reference>
<dbReference type="SUPFAM" id="SSF56235">
    <property type="entry name" value="N-terminal nucleophile aminohydrolases (Ntn hydrolases)"/>
    <property type="match status" value="1"/>
</dbReference>
<dbReference type="InterPro" id="IPR050115">
    <property type="entry name" value="Proteasome_alpha"/>
</dbReference>
<proteinExistence type="predicted"/>
<dbReference type="GO" id="GO:0043161">
    <property type="term" value="P:proteasome-mediated ubiquitin-dependent protein catabolic process"/>
    <property type="evidence" value="ECO:0007669"/>
    <property type="project" value="EnsemblFungi"/>
</dbReference>
<dbReference type="GO" id="GO:0010499">
    <property type="term" value="P:proteasomal ubiquitin-independent protein catabolic process"/>
    <property type="evidence" value="ECO:0007669"/>
    <property type="project" value="EnsemblFungi"/>
</dbReference>
<dbReference type="GO" id="GO:0034515">
    <property type="term" value="C:proteasome storage granule"/>
    <property type="evidence" value="ECO:0007669"/>
    <property type="project" value="EnsemblFungi"/>
</dbReference>
<dbReference type="EMBL" id="KE647317">
    <property type="protein sequence ID" value="EQB60186.1"/>
    <property type="molecule type" value="Genomic_DNA"/>
</dbReference>
<gene>
    <name evidence="2" type="ORF">NAPIS_ORF02245</name>
</gene>
<protein>
    <submittedName>
        <fullName evidence="2">Proteasome subunit alpha type-2-a</fullName>
    </submittedName>
</protein>
<dbReference type="Proteomes" id="UP000053780">
    <property type="component" value="Unassembled WGS sequence"/>
</dbReference>
<evidence type="ECO:0000313" key="3">
    <source>
        <dbReference type="Proteomes" id="UP000053780"/>
    </source>
</evidence>
<dbReference type="Pfam" id="PF00227">
    <property type="entry name" value="Proteasome"/>
    <property type="match status" value="1"/>
</dbReference>
<keyword evidence="3" id="KW-1185">Reference proteome</keyword>
<dbReference type="HOGENOM" id="CLU_035750_4_1_1"/>
<sequence length="226" mass="25546">MFLDTDKQLTLFTSEGKLSQCDNALKASAQGTLSISIKSKDGVVLASLKESPPLTIKQAYTKVFKLPPNILLTYAGLQPDFRIQYNMALDICESYRDIYNTVDINVFVETFSRKIQEYTIKKGYRPFGTLILISNDKFLYRIDPSGSYSLIEVGSIGREYVESSKFLERRKGMLDDNITTCVECMKEYAGYSINCDDVDIGICNENGSKIFSREEVQEVFDSLSTK</sequence>
<accession>T0M9W3</accession>
<dbReference type="VEuPathDB" id="MicrosporidiaDB:NAPIS_ORF02245"/>
<keyword evidence="1 2" id="KW-0647">Proteasome</keyword>
<dbReference type="PANTHER" id="PTHR11599">
    <property type="entry name" value="PROTEASOME SUBUNIT ALPHA/BETA"/>
    <property type="match status" value="1"/>
</dbReference>